<dbReference type="EMBL" id="CP041722">
    <property type="protein sequence ID" value="QEX37848.1"/>
    <property type="molecule type" value="Genomic_DNA"/>
</dbReference>
<proteinExistence type="predicted"/>
<keyword evidence="3" id="KW-1185">Reference proteome</keyword>
<protein>
    <submittedName>
        <fullName evidence="2">Uncharacterized protein</fullName>
    </submittedName>
</protein>
<accession>A0ABX6BTU0</accession>
<evidence type="ECO:0000256" key="1">
    <source>
        <dbReference type="SAM" id="Phobius"/>
    </source>
</evidence>
<gene>
    <name evidence="2" type="ORF">FO454_02510</name>
</gene>
<evidence type="ECO:0000313" key="3">
    <source>
        <dbReference type="Proteomes" id="UP000325462"/>
    </source>
</evidence>
<feature type="transmembrane region" description="Helical" evidence="1">
    <location>
        <begin position="36"/>
        <end position="53"/>
    </location>
</feature>
<feature type="transmembrane region" description="Helical" evidence="1">
    <location>
        <begin position="59"/>
        <end position="80"/>
    </location>
</feature>
<name>A0ABX6BTU0_STALU</name>
<evidence type="ECO:0000313" key="2">
    <source>
        <dbReference type="EMBL" id="QEX37848.1"/>
    </source>
</evidence>
<feature type="transmembrane region" description="Helical" evidence="1">
    <location>
        <begin position="12"/>
        <end position="29"/>
    </location>
</feature>
<sequence>MLGTFMEILKIITPVLLASAVIATQYLLSRTGKKRFGLIIPIITLAVIVYMHITGILGLKLIGTILLTIIAELFLLGQWVSAQEDCKKKHAENESKDLKL</sequence>
<keyword evidence="1" id="KW-0472">Membrane</keyword>
<keyword evidence="1" id="KW-0812">Transmembrane</keyword>
<reference evidence="2 3" key="1">
    <citation type="submission" date="2019-07" db="EMBL/GenBank/DDBJ databases">
        <title>Comparative genome analysis of staphylococcus lugdunensis shows clonal complex-dependent diversity of the putative virulence factor, ess/type vii locus.</title>
        <authorList>
            <person name="Lebeurre J."/>
            <person name="Dahyot S."/>
            <person name="Diene S."/>
            <person name="Paulay A."/>
            <person name="Aubourg M."/>
            <person name="Argemi X."/>
            <person name="Giard J.-C."/>
            <person name="Tournier I."/>
            <person name="Francois P."/>
            <person name="Pestel-Caron M."/>
        </authorList>
    </citation>
    <scope>NUCLEOTIDE SEQUENCE [LARGE SCALE GENOMIC DNA]</scope>
    <source>
        <strain evidence="2 3">SL13</strain>
    </source>
</reference>
<dbReference type="Proteomes" id="UP000325462">
    <property type="component" value="Chromosome"/>
</dbReference>
<keyword evidence="1" id="KW-1133">Transmembrane helix</keyword>
<organism evidence="2 3">
    <name type="scientific">Staphylococcus lugdunensis</name>
    <dbReference type="NCBI Taxonomy" id="28035"/>
    <lineage>
        <taxon>Bacteria</taxon>
        <taxon>Bacillati</taxon>
        <taxon>Bacillota</taxon>
        <taxon>Bacilli</taxon>
        <taxon>Bacillales</taxon>
        <taxon>Staphylococcaceae</taxon>
        <taxon>Staphylococcus</taxon>
    </lineage>
</organism>